<organism evidence="8 9">
    <name type="scientific">Brachybacterium rhamnosum</name>
    <dbReference type="NCBI Taxonomy" id="173361"/>
    <lineage>
        <taxon>Bacteria</taxon>
        <taxon>Bacillati</taxon>
        <taxon>Actinomycetota</taxon>
        <taxon>Actinomycetes</taxon>
        <taxon>Micrococcales</taxon>
        <taxon>Dermabacteraceae</taxon>
        <taxon>Brachybacterium</taxon>
    </lineage>
</organism>
<gene>
    <name evidence="8" type="ORF">ACFSDA_03280</name>
</gene>
<sequence>MRAETPGLLIGIDIGTTGVKTILVDPERGMIAQTNRSNRLMSPQPGWAEADPRQWAENVDSALSELAGAAGSRSIAGIATTGMVPAALLVDAEGSPLRPAILQNDARAHAEVRELAAGIDQEALLAATGSVLSQQSVAPKALWLSRHEPEAWRRSAAILGSYDWLLTHLGAAVHVEGNWALESGLFTVRGEEHATVTETVPGLSERLVPVRSSGTIVGELDAAAAGRTGIAVGTPLVVGGADHVLSAYSAGLGDLGDWLVKLGGAGDILAVSQEPVADARFFLDEHPLPGLWLPNGCMATSGSLVRWVQSTLRIEGLAQMDEEASRRTAAEVLCLPYFLGEKTPINDPDLRGIFAGMHLGHDAVDLYRAALEGIAFGFRHNAEVLRERGVRLEHATVTNGGATSLLWKQIHASVLGTPLDTVVDHPGASLGAAFAAGQGAGVFEDWSEPLALVRRGDTIDPDPDLVPRYDEAYGLWRELAEVSGATMRALARR</sequence>
<accession>A0ABW4PTE8</accession>
<evidence type="ECO:0000256" key="5">
    <source>
        <dbReference type="RuleBase" id="RU003733"/>
    </source>
</evidence>
<comment type="similarity">
    <text evidence="1 5">Belongs to the FGGY kinase family.</text>
</comment>
<feature type="domain" description="Carbohydrate kinase FGGY N-terminal" evidence="6">
    <location>
        <begin position="9"/>
        <end position="247"/>
    </location>
</feature>
<dbReference type="PIRSF" id="PIRSF000538">
    <property type="entry name" value="GlpK"/>
    <property type="match status" value="1"/>
</dbReference>
<dbReference type="RefSeq" id="WP_343903528.1">
    <property type="nucleotide sequence ID" value="NZ_BAAAIS010000002.1"/>
</dbReference>
<evidence type="ECO:0000259" key="7">
    <source>
        <dbReference type="Pfam" id="PF02782"/>
    </source>
</evidence>
<feature type="domain" description="Carbohydrate kinase FGGY C-terminal" evidence="7">
    <location>
        <begin position="269"/>
        <end position="437"/>
    </location>
</feature>
<dbReference type="InterPro" id="IPR018485">
    <property type="entry name" value="FGGY_C"/>
</dbReference>
<evidence type="ECO:0000256" key="1">
    <source>
        <dbReference type="ARBA" id="ARBA00009156"/>
    </source>
</evidence>
<keyword evidence="9" id="KW-1185">Reference proteome</keyword>
<evidence type="ECO:0000313" key="9">
    <source>
        <dbReference type="Proteomes" id="UP001597280"/>
    </source>
</evidence>
<keyword evidence="2" id="KW-0859">Xylose metabolism</keyword>
<dbReference type="PANTHER" id="PTHR43095">
    <property type="entry name" value="SUGAR KINASE"/>
    <property type="match status" value="1"/>
</dbReference>
<dbReference type="Proteomes" id="UP001597280">
    <property type="component" value="Unassembled WGS sequence"/>
</dbReference>
<dbReference type="InterPro" id="IPR050406">
    <property type="entry name" value="FGGY_Carb_Kinase"/>
</dbReference>
<dbReference type="InterPro" id="IPR043129">
    <property type="entry name" value="ATPase_NBD"/>
</dbReference>
<dbReference type="Pfam" id="PF00370">
    <property type="entry name" value="FGGY_N"/>
    <property type="match status" value="1"/>
</dbReference>
<dbReference type="InterPro" id="IPR018483">
    <property type="entry name" value="Carb_kinase_FGGY_CS"/>
</dbReference>
<name>A0ABW4PTE8_9MICO</name>
<dbReference type="PANTHER" id="PTHR43095:SF5">
    <property type="entry name" value="XYLULOSE KINASE"/>
    <property type="match status" value="1"/>
</dbReference>
<proteinExistence type="inferred from homology"/>
<dbReference type="SUPFAM" id="SSF53067">
    <property type="entry name" value="Actin-like ATPase domain"/>
    <property type="match status" value="2"/>
</dbReference>
<dbReference type="InterPro" id="IPR018484">
    <property type="entry name" value="FGGY_N"/>
</dbReference>
<keyword evidence="2" id="KW-0119">Carbohydrate metabolism</keyword>
<keyword evidence="4 5" id="KW-0418">Kinase</keyword>
<evidence type="ECO:0000313" key="8">
    <source>
        <dbReference type="EMBL" id="MFD1834089.1"/>
    </source>
</evidence>
<comment type="caution">
    <text evidence="8">The sequence shown here is derived from an EMBL/GenBank/DDBJ whole genome shotgun (WGS) entry which is preliminary data.</text>
</comment>
<dbReference type="EC" id="2.7.1.-" evidence="8"/>
<dbReference type="PROSITE" id="PS00445">
    <property type="entry name" value="FGGY_KINASES_2"/>
    <property type="match status" value="1"/>
</dbReference>
<reference evidence="9" key="1">
    <citation type="journal article" date="2019" name="Int. J. Syst. Evol. Microbiol.">
        <title>The Global Catalogue of Microorganisms (GCM) 10K type strain sequencing project: providing services to taxonomists for standard genome sequencing and annotation.</title>
        <authorList>
            <consortium name="The Broad Institute Genomics Platform"/>
            <consortium name="The Broad Institute Genome Sequencing Center for Infectious Disease"/>
            <person name="Wu L."/>
            <person name="Ma J."/>
        </authorList>
    </citation>
    <scope>NUCLEOTIDE SEQUENCE [LARGE SCALE GENOMIC DNA]</scope>
    <source>
        <strain evidence="9">JCM 11650</strain>
    </source>
</reference>
<evidence type="ECO:0000259" key="6">
    <source>
        <dbReference type="Pfam" id="PF00370"/>
    </source>
</evidence>
<dbReference type="GO" id="GO:0016301">
    <property type="term" value="F:kinase activity"/>
    <property type="evidence" value="ECO:0007669"/>
    <property type="project" value="UniProtKB-KW"/>
</dbReference>
<dbReference type="Gene3D" id="3.30.420.40">
    <property type="match status" value="2"/>
</dbReference>
<dbReference type="CDD" id="cd07804">
    <property type="entry name" value="ASKHA_NBD_FGGY_RrXK-like"/>
    <property type="match status" value="1"/>
</dbReference>
<dbReference type="Pfam" id="PF02782">
    <property type="entry name" value="FGGY_C"/>
    <property type="match status" value="1"/>
</dbReference>
<dbReference type="InterPro" id="IPR000577">
    <property type="entry name" value="Carb_kinase_FGGY"/>
</dbReference>
<evidence type="ECO:0000256" key="4">
    <source>
        <dbReference type="ARBA" id="ARBA00022777"/>
    </source>
</evidence>
<protein>
    <submittedName>
        <fullName evidence="8">FGGY-family carbohydrate kinase</fullName>
        <ecNumber evidence="8">2.7.1.-</ecNumber>
    </submittedName>
</protein>
<keyword evidence="3 5" id="KW-0808">Transferase</keyword>
<evidence type="ECO:0000256" key="3">
    <source>
        <dbReference type="ARBA" id="ARBA00022679"/>
    </source>
</evidence>
<dbReference type="EMBL" id="JBHUFL010000002">
    <property type="protein sequence ID" value="MFD1834089.1"/>
    <property type="molecule type" value="Genomic_DNA"/>
</dbReference>
<evidence type="ECO:0000256" key="2">
    <source>
        <dbReference type="ARBA" id="ARBA00022629"/>
    </source>
</evidence>